<evidence type="ECO:0000256" key="3">
    <source>
        <dbReference type="ARBA" id="ARBA00023015"/>
    </source>
</evidence>
<evidence type="ECO:0000256" key="2">
    <source>
        <dbReference type="ARBA" id="ARBA00009437"/>
    </source>
</evidence>
<dbReference type="SUPFAM" id="SSF46785">
    <property type="entry name" value="Winged helix' DNA-binding domain"/>
    <property type="match status" value="1"/>
</dbReference>
<dbReference type="CDD" id="cd05466">
    <property type="entry name" value="PBP2_LTTR_substrate"/>
    <property type="match status" value="1"/>
</dbReference>
<name>A0A176YZZ3_9BRAD</name>
<keyword evidence="3" id="KW-0805">Transcription regulation</keyword>
<dbReference type="STRING" id="1505087.AYJ54_06180"/>
<dbReference type="InterPro" id="IPR005119">
    <property type="entry name" value="LysR_subst-bd"/>
</dbReference>
<comment type="caution">
    <text evidence="7">The sequence shown here is derived from an EMBL/GenBank/DDBJ whole genome shotgun (WGS) entry which is preliminary data.</text>
</comment>
<dbReference type="PANTHER" id="PTHR30419">
    <property type="entry name" value="HTH-TYPE TRANSCRIPTIONAL REGULATOR YBHD"/>
    <property type="match status" value="1"/>
</dbReference>
<feature type="domain" description="HTH lysR-type" evidence="6">
    <location>
        <begin position="11"/>
        <end position="68"/>
    </location>
</feature>
<dbReference type="PANTHER" id="PTHR30419:SF8">
    <property type="entry name" value="NITROGEN ASSIMILATION TRANSCRIPTIONAL ACTIVATOR-RELATED"/>
    <property type="match status" value="1"/>
</dbReference>
<dbReference type="SUPFAM" id="SSF53850">
    <property type="entry name" value="Periplasmic binding protein-like II"/>
    <property type="match status" value="1"/>
</dbReference>
<sequence>MEWESRLGRRLRVRDLYILSTVVKCGGMAKAARELAMTQPAVSDAIANLEHLLRVRLLDRSPRGIMPTHYADALLKRASTVFDELKQGVRDIEFLADPTGGDVRVGCAESFMAGLLPAIIEKLAQRYPKITVHAEYAQHATTEFRELRERNVDLVIGRISEPFPHDDLNTEALYEEQYYVVVGAQNPWARRRKVSLGDLANEPWIHMPPNNIISELISAAFAKQKVPVPQERVASLSMHLRTQLVANAGFITIMPNSMFQFNAQRWRLKALPIDLGIKRRNVSIVTLKYRTLNSVVQVFIEHARLVSRQLRQETK</sequence>
<accession>A0A176YZZ3</accession>
<comment type="similarity">
    <text evidence="2">Belongs to the LysR transcriptional regulatory family.</text>
</comment>
<evidence type="ECO:0000256" key="4">
    <source>
        <dbReference type="ARBA" id="ARBA00023125"/>
    </source>
</evidence>
<evidence type="ECO:0000313" key="7">
    <source>
        <dbReference type="EMBL" id="OAF12470.1"/>
    </source>
</evidence>
<dbReference type="InterPro" id="IPR050950">
    <property type="entry name" value="HTH-type_LysR_regulators"/>
</dbReference>
<keyword evidence="8" id="KW-1185">Reference proteome</keyword>
<evidence type="ECO:0000256" key="1">
    <source>
        <dbReference type="ARBA" id="ARBA00003502"/>
    </source>
</evidence>
<evidence type="ECO:0000259" key="6">
    <source>
        <dbReference type="PROSITE" id="PS50931"/>
    </source>
</evidence>
<dbReference type="Pfam" id="PF03466">
    <property type="entry name" value="LysR_substrate"/>
    <property type="match status" value="1"/>
</dbReference>
<organism evidence="7 8">
    <name type="scientific">Bradyrhizobium centrolobii</name>
    <dbReference type="NCBI Taxonomy" id="1505087"/>
    <lineage>
        <taxon>Bacteria</taxon>
        <taxon>Pseudomonadati</taxon>
        <taxon>Pseudomonadota</taxon>
        <taxon>Alphaproteobacteria</taxon>
        <taxon>Hyphomicrobiales</taxon>
        <taxon>Nitrobacteraceae</taxon>
        <taxon>Bradyrhizobium</taxon>
    </lineage>
</organism>
<proteinExistence type="inferred from homology"/>
<dbReference type="PRINTS" id="PR00039">
    <property type="entry name" value="HTHLYSR"/>
</dbReference>
<evidence type="ECO:0000313" key="8">
    <source>
        <dbReference type="Proteomes" id="UP000076959"/>
    </source>
</evidence>
<dbReference type="GO" id="GO:0003700">
    <property type="term" value="F:DNA-binding transcription factor activity"/>
    <property type="evidence" value="ECO:0007669"/>
    <property type="project" value="InterPro"/>
</dbReference>
<dbReference type="InterPro" id="IPR000847">
    <property type="entry name" value="LysR_HTH_N"/>
</dbReference>
<keyword evidence="4" id="KW-0238">DNA-binding</keyword>
<dbReference type="EMBL" id="LUUB01000040">
    <property type="protein sequence ID" value="OAF12470.1"/>
    <property type="molecule type" value="Genomic_DNA"/>
</dbReference>
<keyword evidence="5" id="KW-0804">Transcription</keyword>
<dbReference type="InterPro" id="IPR036388">
    <property type="entry name" value="WH-like_DNA-bd_sf"/>
</dbReference>
<evidence type="ECO:0000256" key="5">
    <source>
        <dbReference type="ARBA" id="ARBA00023163"/>
    </source>
</evidence>
<dbReference type="Gene3D" id="1.10.10.10">
    <property type="entry name" value="Winged helix-like DNA-binding domain superfamily/Winged helix DNA-binding domain"/>
    <property type="match status" value="1"/>
</dbReference>
<dbReference type="GO" id="GO:0005829">
    <property type="term" value="C:cytosol"/>
    <property type="evidence" value="ECO:0007669"/>
    <property type="project" value="TreeGrafter"/>
</dbReference>
<reference evidence="7 8" key="1">
    <citation type="submission" date="2016-03" db="EMBL/GenBank/DDBJ databases">
        <title>Draft Genome Sequence of the Strain BR 10245 (Bradyrhizobium sp.) isolated from nodules of Centrolobium paraense.</title>
        <authorList>
            <person name="Simoes-Araujo J.L.Sr."/>
            <person name="Barauna A.C."/>
            <person name="Silva K."/>
            <person name="Zilli J.E."/>
        </authorList>
    </citation>
    <scope>NUCLEOTIDE SEQUENCE [LARGE SCALE GENOMIC DNA]</scope>
    <source>
        <strain evidence="7 8">BR 10245</strain>
    </source>
</reference>
<dbReference type="Gene3D" id="3.40.190.290">
    <property type="match status" value="1"/>
</dbReference>
<dbReference type="InterPro" id="IPR036390">
    <property type="entry name" value="WH_DNA-bd_sf"/>
</dbReference>
<dbReference type="PROSITE" id="PS50931">
    <property type="entry name" value="HTH_LYSR"/>
    <property type="match status" value="1"/>
</dbReference>
<dbReference type="Pfam" id="PF00126">
    <property type="entry name" value="HTH_1"/>
    <property type="match status" value="1"/>
</dbReference>
<comment type="function">
    <text evidence="1">NodD regulates the expression of the nodABCFE genes which encode other nodulation proteins. NodD is also a negative regulator of its own expression. Binds flavonoids as inducers.</text>
</comment>
<protein>
    <recommendedName>
        <fullName evidence="6">HTH lysR-type domain-containing protein</fullName>
    </recommendedName>
</protein>
<dbReference type="AlphaFoldDB" id="A0A176YZZ3"/>
<dbReference type="Proteomes" id="UP000076959">
    <property type="component" value="Unassembled WGS sequence"/>
</dbReference>
<dbReference type="GO" id="GO:0003677">
    <property type="term" value="F:DNA binding"/>
    <property type="evidence" value="ECO:0007669"/>
    <property type="project" value="UniProtKB-KW"/>
</dbReference>
<gene>
    <name evidence="7" type="ORF">AYJ54_06180</name>
</gene>